<keyword evidence="2" id="KW-1185">Reference proteome</keyword>
<accession>A0A3N4KAM2</accession>
<reference evidence="1 2" key="1">
    <citation type="journal article" date="2018" name="Nat. Ecol. Evol.">
        <title>Pezizomycetes genomes reveal the molecular basis of ectomycorrhizal truffle lifestyle.</title>
        <authorList>
            <person name="Murat C."/>
            <person name="Payen T."/>
            <person name="Noel B."/>
            <person name="Kuo A."/>
            <person name="Morin E."/>
            <person name="Chen J."/>
            <person name="Kohler A."/>
            <person name="Krizsan K."/>
            <person name="Balestrini R."/>
            <person name="Da Silva C."/>
            <person name="Montanini B."/>
            <person name="Hainaut M."/>
            <person name="Levati E."/>
            <person name="Barry K.W."/>
            <person name="Belfiori B."/>
            <person name="Cichocki N."/>
            <person name="Clum A."/>
            <person name="Dockter R.B."/>
            <person name="Fauchery L."/>
            <person name="Guy J."/>
            <person name="Iotti M."/>
            <person name="Le Tacon F."/>
            <person name="Lindquist E.A."/>
            <person name="Lipzen A."/>
            <person name="Malagnac F."/>
            <person name="Mello A."/>
            <person name="Molinier V."/>
            <person name="Miyauchi S."/>
            <person name="Poulain J."/>
            <person name="Riccioni C."/>
            <person name="Rubini A."/>
            <person name="Sitrit Y."/>
            <person name="Splivallo R."/>
            <person name="Traeger S."/>
            <person name="Wang M."/>
            <person name="Zifcakova L."/>
            <person name="Wipf D."/>
            <person name="Zambonelli A."/>
            <person name="Paolocci F."/>
            <person name="Nowrousian M."/>
            <person name="Ottonello S."/>
            <person name="Baldrian P."/>
            <person name="Spatafora J.W."/>
            <person name="Henrissat B."/>
            <person name="Nagy L.G."/>
            <person name="Aury J.M."/>
            <person name="Wincker P."/>
            <person name="Grigoriev I.V."/>
            <person name="Bonfante P."/>
            <person name="Martin F.M."/>
        </authorList>
    </citation>
    <scope>NUCLEOTIDE SEQUENCE [LARGE SCALE GENOMIC DNA]</scope>
    <source>
        <strain evidence="1 2">CCBAS932</strain>
    </source>
</reference>
<sequence>MHRFQYRAALILPHEAIRSRVVGVLPLALVVGAEHSCPLLYRMPTKTQIYYNSKCPSENDRILPAVPGNLLYRMRNFGICRFVITEGNCKELS</sequence>
<gene>
    <name evidence="1" type="ORF">P167DRAFT_399611</name>
</gene>
<proteinExistence type="predicted"/>
<evidence type="ECO:0000313" key="2">
    <source>
        <dbReference type="Proteomes" id="UP000277580"/>
    </source>
</evidence>
<dbReference type="AlphaFoldDB" id="A0A3N4KAM2"/>
<organism evidence="1 2">
    <name type="scientific">Morchella conica CCBAS932</name>
    <dbReference type="NCBI Taxonomy" id="1392247"/>
    <lineage>
        <taxon>Eukaryota</taxon>
        <taxon>Fungi</taxon>
        <taxon>Dikarya</taxon>
        <taxon>Ascomycota</taxon>
        <taxon>Pezizomycotina</taxon>
        <taxon>Pezizomycetes</taxon>
        <taxon>Pezizales</taxon>
        <taxon>Morchellaceae</taxon>
        <taxon>Morchella</taxon>
    </lineage>
</organism>
<evidence type="ECO:0000313" key="1">
    <source>
        <dbReference type="EMBL" id="RPB07523.1"/>
    </source>
</evidence>
<protein>
    <submittedName>
        <fullName evidence="1">Uncharacterized protein</fullName>
    </submittedName>
</protein>
<dbReference type="Proteomes" id="UP000277580">
    <property type="component" value="Unassembled WGS sequence"/>
</dbReference>
<dbReference type="EMBL" id="ML119180">
    <property type="protein sequence ID" value="RPB07523.1"/>
    <property type="molecule type" value="Genomic_DNA"/>
</dbReference>
<dbReference type="InParanoid" id="A0A3N4KAM2"/>
<name>A0A3N4KAM2_9PEZI</name>